<dbReference type="PANTHER" id="PTHR31061">
    <property type="entry name" value="LD22376P"/>
    <property type="match status" value="1"/>
</dbReference>
<dbReference type="GO" id="GO:0016746">
    <property type="term" value="F:acyltransferase activity"/>
    <property type="evidence" value="ECO:0007669"/>
    <property type="project" value="UniProtKB-KW"/>
</dbReference>
<evidence type="ECO:0000313" key="2">
    <source>
        <dbReference type="Proteomes" id="UP000218263"/>
    </source>
</evidence>
<dbReference type="Pfam" id="PF07786">
    <property type="entry name" value="HGSNAT_cat"/>
    <property type="match status" value="1"/>
</dbReference>
<keyword evidence="2" id="KW-1185">Reference proteome</keyword>
<sequence length="377" mass="42516">MEQTSNRFLSLDVFRGMTIVFMIIVNTAGSGAAPFAPLEHAKWFGFTPTDLVFPSFLFAVGNAMSFAMKKFDSLATGAVVFRIFKRAAIIFLLGYLMYWFPFVQHDATGYHLAPISTTRIFGVLQRIALCYLFASLIIYFIKSKTAVVVISIAMLLGYWFILLIFGDHSDPYGMLTNFGTTLDKNLLGDAHLYHGEGVAFDPEGILSTLPAIVNVICGYYAGKFIQEKGKGYETISKLMLYGFLFIFIALCWNMTFPIAKKLWTSPFVLLTVGIDLVLISALIYIVEIKLWNQGNWTKFFTTVGKNPLPVYLFSELFVVILYMIHIGPKSFYEWINAVFFQVIAPGAVGSLLFAICYMLVCWTFGKILDKNKIYIRV</sequence>
<evidence type="ECO:0000313" key="1">
    <source>
        <dbReference type="EMBL" id="BAU55787.1"/>
    </source>
</evidence>
<dbReference type="AlphaFoldDB" id="A0A0X8X640"/>
<dbReference type="OrthoDB" id="9788724at2"/>
<gene>
    <name evidence="1" type="ORF">MgSA37_03979</name>
</gene>
<accession>A0A0X8X640</accession>
<dbReference type="KEGG" id="mgot:MgSA37_03979"/>
<protein>
    <submittedName>
        <fullName evidence="1">Uncharacterized protein</fullName>
    </submittedName>
</protein>
<dbReference type="InterPro" id="IPR012429">
    <property type="entry name" value="HGSNAT_cat"/>
</dbReference>
<name>A0A0X8X640_9SPHI</name>
<organism evidence="1 2">
    <name type="scientific">Mucilaginibacter gotjawali</name>
    <dbReference type="NCBI Taxonomy" id="1550579"/>
    <lineage>
        <taxon>Bacteria</taxon>
        <taxon>Pseudomonadati</taxon>
        <taxon>Bacteroidota</taxon>
        <taxon>Sphingobacteriia</taxon>
        <taxon>Sphingobacteriales</taxon>
        <taxon>Sphingobacteriaceae</taxon>
        <taxon>Mucilaginibacter</taxon>
    </lineage>
</organism>
<dbReference type="PANTHER" id="PTHR31061:SF24">
    <property type="entry name" value="LD22376P"/>
    <property type="match status" value="1"/>
</dbReference>
<proteinExistence type="predicted"/>
<reference evidence="1 2" key="1">
    <citation type="submission" date="2015-12" db="EMBL/GenBank/DDBJ databases">
        <title>Genome sequence of Mucilaginibacter gotjawali.</title>
        <authorList>
            <person name="Lee J.S."/>
            <person name="Lee K.C."/>
            <person name="Kim K.K."/>
            <person name="Lee B.W."/>
        </authorList>
    </citation>
    <scope>NUCLEOTIDE SEQUENCE [LARGE SCALE GENOMIC DNA]</scope>
    <source>
        <strain evidence="1 2">SA3-7</strain>
    </source>
</reference>
<dbReference type="RefSeq" id="WP_096354241.1">
    <property type="nucleotide sequence ID" value="NZ_AP017313.1"/>
</dbReference>
<dbReference type="EMBL" id="AP017313">
    <property type="protein sequence ID" value="BAU55787.1"/>
    <property type="molecule type" value="Genomic_DNA"/>
</dbReference>
<dbReference type="Proteomes" id="UP000218263">
    <property type="component" value="Chromosome"/>
</dbReference>